<protein>
    <submittedName>
        <fullName evidence="3">Uncharacterized protein</fullName>
    </submittedName>
</protein>
<keyword evidence="2" id="KW-0472">Membrane</keyword>
<keyword evidence="4" id="KW-1185">Reference proteome</keyword>
<feature type="region of interest" description="Disordered" evidence="1">
    <location>
        <begin position="199"/>
        <end position="253"/>
    </location>
</feature>
<dbReference type="AlphaFoldDB" id="A0AAF1BQL4"/>
<feature type="transmembrane region" description="Helical" evidence="2">
    <location>
        <begin position="79"/>
        <end position="97"/>
    </location>
</feature>
<evidence type="ECO:0000313" key="4">
    <source>
        <dbReference type="Proteomes" id="UP000827549"/>
    </source>
</evidence>
<keyword evidence="2" id="KW-1133">Transmembrane helix</keyword>
<gene>
    <name evidence="3" type="ORF">LOC62_03G004633</name>
</gene>
<feature type="compositionally biased region" description="Polar residues" evidence="1">
    <location>
        <begin position="203"/>
        <end position="213"/>
    </location>
</feature>
<evidence type="ECO:0000256" key="1">
    <source>
        <dbReference type="SAM" id="MobiDB-lite"/>
    </source>
</evidence>
<dbReference type="GeneID" id="87807869"/>
<accession>A0AAF1BQL4</accession>
<name>A0AAF1BQL4_9TREE</name>
<proteinExistence type="predicted"/>
<dbReference type="EMBL" id="CP086716">
    <property type="protein sequence ID" value="WOO81103.1"/>
    <property type="molecule type" value="Genomic_DNA"/>
</dbReference>
<evidence type="ECO:0000256" key="2">
    <source>
        <dbReference type="SAM" id="Phobius"/>
    </source>
</evidence>
<sequence>MRAAPVPRASANARAHGLVPRQIDATKFPPCILACGVKNVCVPTPLMAMGTNCFCAKEITQCISSSCTAADKTTWTAEYPGIAAIVIIAAILAFFMCRQRKAKQRDAYDMELFKEPGAGSTTNVTPYSMSPAPPFSPQQQQMQQAYPFANGYGPGSEAYASGGHYQQQQGYPDHQEYTQGVIATANGYVQAPVPVAPVPAPLQTHSQNYSLGGSTYPQATGYPQQQQQQGYAQPGNRQTIYSEGHSTTGPTYENSARIMSMYDGSTSTPQGGITPFAAGAGAGVAGAAAAGAAGLAVAGGIAKAQARPPTPTEIYVHERDGGRVGAPSAGPAQPVVNVMPPSYDPSWADDQSTSGTAGGGGRVVATPTRPEKSGLHVV</sequence>
<dbReference type="RefSeq" id="XP_062627135.1">
    <property type="nucleotide sequence ID" value="XM_062771151.1"/>
</dbReference>
<dbReference type="Proteomes" id="UP000827549">
    <property type="component" value="Chromosome 3"/>
</dbReference>
<feature type="compositionally biased region" description="Basic and acidic residues" evidence="1">
    <location>
        <begin position="369"/>
        <end position="378"/>
    </location>
</feature>
<reference evidence="3" key="1">
    <citation type="submission" date="2023-10" db="EMBL/GenBank/DDBJ databases">
        <authorList>
            <person name="Noh H."/>
        </authorList>
    </citation>
    <scope>NUCLEOTIDE SEQUENCE</scope>
    <source>
        <strain evidence="3">DUCC4014</strain>
    </source>
</reference>
<feature type="region of interest" description="Disordered" evidence="1">
    <location>
        <begin position="342"/>
        <end position="378"/>
    </location>
</feature>
<feature type="compositionally biased region" description="Polar residues" evidence="1">
    <location>
        <begin position="236"/>
        <end position="253"/>
    </location>
</feature>
<feature type="compositionally biased region" description="Low complexity" evidence="1">
    <location>
        <begin position="215"/>
        <end position="235"/>
    </location>
</feature>
<organism evidence="3 4">
    <name type="scientific">Vanrija pseudolonga</name>
    <dbReference type="NCBI Taxonomy" id="143232"/>
    <lineage>
        <taxon>Eukaryota</taxon>
        <taxon>Fungi</taxon>
        <taxon>Dikarya</taxon>
        <taxon>Basidiomycota</taxon>
        <taxon>Agaricomycotina</taxon>
        <taxon>Tremellomycetes</taxon>
        <taxon>Trichosporonales</taxon>
        <taxon>Trichosporonaceae</taxon>
        <taxon>Vanrija</taxon>
    </lineage>
</organism>
<evidence type="ECO:0000313" key="3">
    <source>
        <dbReference type="EMBL" id="WOO81103.1"/>
    </source>
</evidence>
<keyword evidence="2" id="KW-0812">Transmembrane</keyword>